<evidence type="ECO:0000256" key="3">
    <source>
        <dbReference type="ARBA" id="ARBA00022833"/>
    </source>
</evidence>
<gene>
    <name evidence="5" type="ORF">AAFF_G00228380</name>
</gene>
<dbReference type="PANTHER" id="PTHR12183">
    <property type="entry name" value="MITOCHONDRIAL UBIQUITIN LIGASE ACTIVATOR OF NFKB 1"/>
    <property type="match status" value="1"/>
</dbReference>
<dbReference type="AlphaFoldDB" id="A0AAD7WU79"/>
<evidence type="ECO:0000313" key="5">
    <source>
        <dbReference type="EMBL" id="KAJ8409437.1"/>
    </source>
</evidence>
<dbReference type="InterPro" id="IPR051652">
    <property type="entry name" value="MDM2_MDM4_MUL1"/>
</dbReference>
<dbReference type="PANTHER" id="PTHR12183:SF36">
    <property type="entry name" value="RING-TYPE E3 UBIQUITIN TRANSFERASE"/>
    <property type="match status" value="1"/>
</dbReference>
<sequence>MKPVSGAVGIAFILSILANSLYTQWIFLFSRLFYHLYKEKKQEIQEIKEIQIFQPNEDLLRTLKSSPQKRLQYVAVEGLVQPDDEPLASPYVPRYFGVIQKVVMHEYCEVWNPSTVSWIRRKTNTKERMNTVPFSLVCPGL</sequence>
<keyword evidence="4" id="KW-0812">Transmembrane</keyword>
<keyword evidence="3" id="KW-0862">Zinc</keyword>
<dbReference type="GO" id="GO:0008270">
    <property type="term" value="F:zinc ion binding"/>
    <property type="evidence" value="ECO:0007669"/>
    <property type="project" value="UniProtKB-KW"/>
</dbReference>
<dbReference type="GO" id="GO:0016567">
    <property type="term" value="P:protein ubiquitination"/>
    <property type="evidence" value="ECO:0007669"/>
    <property type="project" value="TreeGrafter"/>
</dbReference>
<protein>
    <submittedName>
        <fullName evidence="5">Uncharacterized protein</fullName>
    </submittedName>
</protein>
<evidence type="ECO:0000256" key="4">
    <source>
        <dbReference type="SAM" id="Phobius"/>
    </source>
</evidence>
<keyword evidence="6" id="KW-1185">Reference proteome</keyword>
<keyword evidence="2" id="KW-0863">Zinc-finger</keyword>
<organism evidence="5 6">
    <name type="scientific">Aldrovandia affinis</name>
    <dbReference type="NCBI Taxonomy" id="143900"/>
    <lineage>
        <taxon>Eukaryota</taxon>
        <taxon>Metazoa</taxon>
        <taxon>Chordata</taxon>
        <taxon>Craniata</taxon>
        <taxon>Vertebrata</taxon>
        <taxon>Euteleostomi</taxon>
        <taxon>Actinopterygii</taxon>
        <taxon>Neopterygii</taxon>
        <taxon>Teleostei</taxon>
        <taxon>Notacanthiformes</taxon>
        <taxon>Halosauridae</taxon>
        <taxon>Aldrovandia</taxon>
    </lineage>
</organism>
<evidence type="ECO:0000256" key="2">
    <source>
        <dbReference type="ARBA" id="ARBA00022771"/>
    </source>
</evidence>
<keyword evidence="4" id="KW-1133">Transmembrane helix</keyword>
<dbReference type="GO" id="GO:0004842">
    <property type="term" value="F:ubiquitin-protein transferase activity"/>
    <property type="evidence" value="ECO:0007669"/>
    <property type="project" value="TreeGrafter"/>
</dbReference>
<comment type="caution">
    <text evidence="5">The sequence shown here is derived from an EMBL/GenBank/DDBJ whole genome shotgun (WGS) entry which is preliminary data.</text>
</comment>
<keyword evidence="4" id="KW-0472">Membrane</keyword>
<evidence type="ECO:0000313" key="6">
    <source>
        <dbReference type="Proteomes" id="UP001221898"/>
    </source>
</evidence>
<evidence type="ECO:0000256" key="1">
    <source>
        <dbReference type="ARBA" id="ARBA00022723"/>
    </source>
</evidence>
<dbReference type="EMBL" id="JAINUG010000030">
    <property type="protein sequence ID" value="KAJ8409437.1"/>
    <property type="molecule type" value="Genomic_DNA"/>
</dbReference>
<proteinExistence type="predicted"/>
<keyword evidence="1" id="KW-0479">Metal-binding</keyword>
<name>A0AAD7WU79_9TELE</name>
<feature type="transmembrane region" description="Helical" evidence="4">
    <location>
        <begin position="6"/>
        <end position="34"/>
    </location>
</feature>
<dbReference type="Proteomes" id="UP001221898">
    <property type="component" value="Unassembled WGS sequence"/>
</dbReference>
<reference evidence="5" key="1">
    <citation type="journal article" date="2023" name="Science">
        <title>Genome structures resolve the early diversification of teleost fishes.</title>
        <authorList>
            <person name="Parey E."/>
            <person name="Louis A."/>
            <person name="Montfort J."/>
            <person name="Bouchez O."/>
            <person name="Roques C."/>
            <person name="Iampietro C."/>
            <person name="Lluch J."/>
            <person name="Castinel A."/>
            <person name="Donnadieu C."/>
            <person name="Desvignes T."/>
            <person name="Floi Bucao C."/>
            <person name="Jouanno E."/>
            <person name="Wen M."/>
            <person name="Mejri S."/>
            <person name="Dirks R."/>
            <person name="Jansen H."/>
            <person name="Henkel C."/>
            <person name="Chen W.J."/>
            <person name="Zahm M."/>
            <person name="Cabau C."/>
            <person name="Klopp C."/>
            <person name="Thompson A.W."/>
            <person name="Robinson-Rechavi M."/>
            <person name="Braasch I."/>
            <person name="Lecointre G."/>
            <person name="Bobe J."/>
            <person name="Postlethwait J.H."/>
            <person name="Berthelot C."/>
            <person name="Roest Crollius H."/>
            <person name="Guiguen Y."/>
        </authorList>
    </citation>
    <scope>NUCLEOTIDE SEQUENCE</scope>
    <source>
        <strain evidence="5">NC1722</strain>
    </source>
</reference>
<accession>A0AAD7WU79</accession>